<protein>
    <submittedName>
        <fullName evidence="5">Short-chain dehydrogenase</fullName>
    </submittedName>
</protein>
<dbReference type="GO" id="GO:0016491">
    <property type="term" value="F:oxidoreductase activity"/>
    <property type="evidence" value="ECO:0007669"/>
    <property type="project" value="UniProtKB-KW"/>
</dbReference>
<dbReference type="AlphaFoldDB" id="A0A0F5K2P7"/>
<accession>A0A0F5K2P7</accession>
<dbReference type="EMBL" id="LAQU01000004">
    <property type="protein sequence ID" value="KKB64368.1"/>
    <property type="molecule type" value="Genomic_DNA"/>
</dbReference>
<dbReference type="Pfam" id="PF00106">
    <property type="entry name" value="adh_short"/>
    <property type="match status" value="1"/>
</dbReference>
<dbReference type="PRINTS" id="PR00080">
    <property type="entry name" value="SDRFAMILY"/>
</dbReference>
<dbReference type="OrthoDB" id="9797538at2"/>
<proteinExistence type="inferred from homology"/>
<evidence type="ECO:0000256" key="1">
    <source>
        <dbReference type="ARBA" id="ARBA00006484"/>
    </source>
</evidence>
<dbReference type="PANTHER" id="PTHR44196">
    <property type="entry name" value="DEHYDROGENASE/REDUCTASE SDR FAMILY MEMBER 7B"/>
    <property type="match status" value="1"/>
</dbReference>
<evidence type="ECO:0000313" key="5">
    <source>
        <dbReference type="EMBL" id="KKB64368.1"/>
    </source>
</evidence>
<sequence>MKVFLTGASSGLGWALAEEFARRARHHPPVSPSNAASHDGSASEYASPLAPDEGAQRAAQSTRSPDATGATHAAVPDRTVLALVARRADLLDEFAHTHPHVQVVPYVLDVTDTDALRDAAEDFTTRFGLPDIVIANAGISQGSVTGMGDLDAFARVMAVNYLGMVATFEPFVSPMRLARSGTLVGIASVAGVRGLPGAGAYSASKAAALRYLESLRVECRRAGVAVVTIAPGYIRTPMTDGNPYPMPFLMAPDAFARGAVDAILKKRRFTVLPWPMRLVAMVLHILPRWLYDAAFARAPHKPRVPR</sequence>
<comment type="similarity">
    <text evidence="1 3">Belongs to the short-chain dehydrogenases/reductases (SDR) family.</text>
</comment>
<dbReference type="STRING" id="28092.WM40_05365"/>
<dbReference type="RefSeq" id="WP_046152360.1">
    <property type="nucleotide sequence ID" value="NZ_CADFGU010000008.1"/>
</dbReference>
<dbReference type="GO" id="GO:0016020">
    <property type="term" value="C:membrane"/>
    <property type="evidence" value="ECO:0007669"/>
    <property type="project" value="TreeGrafter"/>
</dbReference>
<dbReference type="PRINTS" id="PR00081">
    <property type="entry name" value="GDHRDH"/>
</dbReference>
<dbReference type="InterPro" id="IPR036291">
    <property type="entry name" value="NAD(P)-bd_dom_sf"/>
</dbReference>
<reference evidence="5 6" key="1">
    <citation type="submission" date="2015-03" db="EMBL/GenBank/DDBJ databases">
        <title>Draft Genome Sequence of Burkholderia andropogonis type strain ICMP2807, isolated from Sorghum bicolor.</title>
        <authorList>
            <person name="Lopes-Santos L."/>
            <person name="Castro D.B."/>
            <person name="Ottoboni L.M."/>
            <person name="Park D."/>
            <person name="Weirc B.S."/>
            <person name="Destefano S.A."/>
        </authorList>
    </citation>
    <scope>NUCLEOTIDE SEQUENCE [LARGE SCALE GENOMIC DNA]</scope>
    <source>
        <strain evidence="5 6">ICMP2807</strain>
    </source>
</reference>
<dbReference type="InterPro" id="IPR002347">
    <property type="entry name" value="SDR_fam"/>
</dbReference>
<evidence type="ECO:0000256" key="3">
    <source>
        <dbReference type="RuleBase" id="RU000363"/>
    </source>
</evidence>
<dbReference type="InterPro" id="IPR020904">
    <property type="entry name" value="Sc_DH/Rdtase_CS"/>
</dbReference>
<keyword evidence="6" id="KW-1185">Reference proteome</keyword>
<gene>
    <name evidence="5" type="ORF">WM40_05365</name>
</gene>
<dbReference type="PANTHER" id="PTHR44196:SF3">
    <property type="entry name" value="SHORT CHAIN DEHYDROGENASE FAMILY PROTEIN"/>
    <property type="match status" value="1"/>
</dbReference>
<dbReference type="SUPFAM" id="SSF51735">
    <property type="entry name" value="NAD(P)-binding Rossmann-fold domains"/>
    <property type="match status" value="1"/>
</dbReference>
<dbReference type="NCBIfam" id="NF005437">
    <property type="entry name" value="PRK07024.1"/>
    <property type="match status" value="1"/>
</dbReference>
<organism evidence="5 6">
    <name type="scientific">Robbsia andropogonis</name>
    <dbReference type="NCBI Taxonomy" id="28092"/>
    <lineage>
        <taxon>Bacteria</taxon>
        <taxon>Pseudomonadati</taxon>
        <taxon>Pseudomonadota</taxon>
        <taxon>Betaproteobacteria</taxon>
        <taxon>Burkholderiales</taxon>
        <taxon>Burkholderiaceae</taxon>
        <taxon>Robbsia</taxon>
    </lineage>
</organism>
<evidence type="ECO:0000256" key="2">
    <source>
        <dbReference type="ARBA" id="ARBA00023002"/>
    </source>
</evidence>
<dbReference type="Gene3D" id="3.40.50.720">
    <property type="entry name" value="NAD(P)-binding Rossmann-like Domain"/>
    <property type="match status" value="1"/>
</dbReference>
<keyword evidence="2" id="KW-0560">Oxidoreductase</keyword>
<feature type="region of interest" description="Disordered" evidence="4">
    <location>
        <begin position="25"/>
        <end position="72"/>
    </location>
</feature>
<dbReference type="PROSITE" id="PS00061">
    <property type="entry name" value="ADH_SHORT"/>
    <property type="match status" value="1"/>
</dbReference>
<evidence type="ECO:0000313" key="6">
    <source>
        <dbReference type="Proteomes" id="UP000033618"/>
    </source>
</evidence>
<name>A0A0F5K2P7_9BURK</name>
<evidence type="ECO:0000256" key="4">
    <source>
        <dbReference type="SAM" id="MobiDB-lite"/>
    </source>
</evidence>
<dbReference type="PATRIC" id="fig|28092.6.peg.1276"/>
<dbReference type="Proteomes" id="UP000033618">
    <property type="component" value="Unassembled WGS sequence"/>
</dbReference>
<comment type="caution">
    <text evidence="5">The sequence shown here is derived from an EMBL/GenBank/DDBJ whole genome shotgun (WGS) entry which is preliminary data.</text>
</comment>